<evidence type="ECO:0000313" key="3">
    <source>
        <dbReference type="Proteomes" id="UP001165060"/>
    </source>
</evidence>
<feature type="compositionally biased region" description="Low complexity" evidence="1">
    <location>
        <begin position="180"/>
        <end position="193"/>
    </location>
</feature>
<comment type="caution">
    <text evidence="2">The sequence shown here is derived from an EMBL/GenBank/DDBJ whole genome shotgun (WGS) entry which is preliminary data.</text>
</comment>
<proteinExistence type="predicted"/>
<protein>
    <submittedName>
        <fullName evidence="2">Uncharacterized protein</fullName>
    </submittedName>
</protein>
<name>A0ABQ6NC65_9STRA</name>
<evidence type="ECO:0000256" key="1">
    <source>
        <dbReference type="SAM" id="MobiDB-lite"/>
    </source>
</evidence>
<organism evidence="2 3">
    <name type="scientific">Tetraparma gracilis</name>
    <dbReference type="NCBI Taxonomy" id="2962635"/>
    <lineage>
        <taxon>Eukaryota</taxon>
        <taxon>Sar</taxon>
        <taxon>Stramenopiles</taxon>
        <taxon>Ochrophyta</taxon>
        <taxon>Bolidophyceae</taxon>
        <taxon>Parmales</taxon>
        <taxon>Triparmaceae</taxon>
        <taxon>Tetraparma</taxon>
    </lineage>
</organism>
<feature type="compositionally biased region" description="Low complexity" evidence="1">
    <location>
        <begin position="205"/>
        <end position="235"/>
    </location>
</feature>
<feature type="compositionally biased region" description="Polar residues" evidence="1">
    <location>
        <begin position="30"/>
        <end position="39"/>
    </location>
</feature>
<accession>A0ABQ6NC65</accession>
<dbReference type="Proteomes" id="UP001165060">
    <property type="component" value="Unassembled WGS sequence"/>
</dbReference>
<feature type="compositionally biased region" description="Low complexity" evidence="1">
    <location>
        <begin position="1"/>
        <end position="11"/>
    </location>
</feature>
<dbReference type="EMBL" id="BRYB01006757">
    <property type="protein sequence ID" value="GMI56356.1"/>
    <property type="molecule type" value="Genomic_DNA"/>
</dbReference>
<feature type="region of interest" description="Disordered" evidence="1">
    <location>
        <begin position="157"/>
        <end position="277"/>
    </location>
</feature>
<evidence type="ECO:0000313" key="2">
    <source>
        <dbReference type="EMBL" id="GMI56356.1"/>
    </source>
</evidence>
<sequence>MESVSGSSEGVNSAHTSRPGSEIEMRPSSVFRSSLQTPRESIREEDEEDFRARPMSMMLPRTTRLSTAAPRVDLNPRNSDSAVSMSTRSKHSKSQATSSRGYSKSRADSIHPRPLNFSEAADNLTPYRSFYTSLTLEARKLQLLDSVLAAEFRDNRIAIQEHDDEGYPEGLGLEEDSRKSPSSSPSLRPSKPRVTPPRAFQSLFGRPSSANSRPSSAAKSSPRGAGSSDASTTTSPLPGLPISDSDGSVIPPGSIAERISQQPGSADVPEEDRAHRGSKAFFFDLKKRLRTSSDRVSRAAVYVRDAIHERPIKTHRCFGLPMQT</sequence>
<reference evidence="2 3" key="1">
    <citation type="journal article" date="2023" name="Commun. Biol.">
        <title>Genome analysis of Parmales, the sister group of diatoms, reveals the evolutionary specialization of diatoms from phago-mixotrophs to photoautotrophs.</title>
        <authorList>
            <person name="Ban H."/>
            <person name="Sato S."/>
            <person name="Yoshikawa S."/>
            <person name="Yamada K."/>
            <person name="Nakamura Y."/>
            <person name="Ichinomiya M."/>
            <person name="Sato N."/>
            <person name="Blanc-Mathieu R."/>
            <person name="Endo H."/>
            <person name="Kuwata A."/>
            <person name="Ogata H."/>
        </authorList>
    </citation>
    <scope>NUCLEOTIDE SEQUENCE [LARGE SCALE GENOMIC DNA]</scope>
</reference>
<feature type="region of interest" description="Disordered" evidence="1">
    <location>
        <begin position="1"/>
        <end position="122"/>
    </location>
</feature>
<keyword evidence="3" id="KW-1185">Reference proteome</keyword>
<gene>
    <name evidence="2" type="ORF">TeGR_g5729</name>
</gene>
<feature type="compositionally biased region" description="Polar residues" evidence="1">
    <location>
        <begin position="76"/>
        <end position="87"/>
    </location>
</feature>